<dbReference type="EMBL" id="KT601706">
    <property type="protein sequence ID" value="ALJ99948.1"/>
    <property type="molecule type" value="mRNA"/>
</dbReference>
<feature type="signal peptide" evidence="1">
    <location>
        <begin position="1"/>
        <end position="24"/>
    </location>
</feature>
<keyword evidence="1" id="KW-0732">Signal</keyword>
<dbReference type="OMA" id="MDWIHNT"/>
<feature type="chain" id="PRO_5006831779" evidence="1">
    <location>
        <begin position="25"/>
        <end position="88"/>
    </location>
</feature>
<accession>A0A0U2PL91</accession>
<protein>
    <submittedName>
        <fullName evidence="2">Melanin-concentrating hormone-type</fullName>
    </submittedName>
</protein>
<dbReference type="AlphaFoldDB" id="A0A0U2PL91"/>
<sequence>MRPHVVLFACLAVPCLLLAQIVSCAPVYDGNNQIQPFDTDDWTGGDALGDQDFMMETEKRDRPNRREVTYCMDWIHNTWRPCRGRKAG</sequence>
<organism evidence="2">
    <name type="scientific">Asterias rubens</name>
    <name type="common">Common European starfish</name>
    <name type="synonym">Asterias vulgaris</name>
    <dbReference type="NCBI Taxonomy" id="7604"/>
    <lineage>
        <taxon>Eukaryota</taxon>
        <taxon>Metazoa</taxon>
        <taxon>Echinodermata</taxon>
        <taxon>Eleutherozoa</taxon>
        <taxon>Asterozoa</taxon>
        <taxon>Asteroidea</taxon>
        <taxon>Forcipulatacea</taxon>
        <taxon>Forcipulatida</taxon>
        <taxon>Asteriidae</taxon>
        <taxon>Asterias</taxon>
    </lineage>
</organism>
<proteinExistence type="evidence at transcript level"/>
<reference evidence="2" key="1">
    <citation type="submission" date="2015-08" db="EMBL/GenBank/DDBJ databases">
        <authorList>
            <person name="Babu N.S."/>
            <person name="Beckwith C.J."/>
            <person name="Beseler K.G."/>
            <person name="Brison A."/>
            <person name="Carone J.V."/>
            <person name="Caskin T.P."/>
            <person name="Diamond M."/>
            <person name="Durham M.E."/>
            <person name="Foxe J.M."/>
            <person name="Go M."/>
            <person name="Henderson B.A."/>
            <person name="Jones I.B."/>
            <person name="McGettigan J.A."/>
            <person name="Micheletti S.J."/>
            <person name="Nasrallah M.E."/>
            <person name="Ortiz D."/>
            <person name="Piller C.R."/>
            <person name="Privatt S.R."/>
            <person name="Schneider S.L."/>
            <person name="Sharp S."/>
            <person name="Smith T.C."/>
            <person name="Stanton J.D."/>
            <person name="Ullery H.E."/>
            <person name="Wilson R.J."/>
            <person name="Serrano M.G."/>
            <person name="Buck G."/>
            <person name="Lee V."/>
            <person name="Wang Y."/>
            <person name="Carvalho R."/>
            <person name="Voegtly L."/>
            <person name="Shi R."/>
            <person name="Duckworth R."/>
            <person name="Johnson A."/>
            <person name="Loviza R."/>
            <person name="Walstead R."/>
            <person name="Shah Z."/>
            <person name="Kiflezghi M."/>
            <person name="Wade K."/>
            <person name="Ball S.L."/>
            <person name="Bradley K.W."/>
            <person name="Asai D.J."/>
            <person name="Bowman C.A."/>
            <person name="Russell D.A."/>
            <person name="Pope W.H."/>
            <person name="Jacobs-Sera D."/>
            <person name="Hendrix R.W."/>
            <person name="Hatfull G.F."/>
        </authorList>
    </citation>
    <scope>NUCLEOTIDE SEQUENCE</scope>
    <source>
        <tissue evidence="2">Radial nerve</tissue>
    </source>
</reference>
<dbReference type="OrthoDB" id="10447984at2759"/>
<name>A0A0U2PL91_ASTRU</name>
<dbReference type="RefSeq" id="XP_033639698.1">
    <property type="nucleotide sequence ID" value="XM_033783807.1"/>
</dbReference>
<dbReference type="GeneID" id="117300111"/>
<evidence type="ECO:0000256" key="1">
    <source>
        <dbReference type="SAM" id="SignalP"/>
    </source>
</evidence>
<evidence type="ECO:0000313" key="2">
    <source>
        <dbReference type="EMBL" id="ALJ99948.1"/>
    </source>
</evidence>